<evidence type="ECO:0000256" key="4">
    <source>
        <dbReference type="ARBA" id="ARBA00022989"/>
    </source>
</evidence>
<reference evidence="7" key="1">
    <citation type="submission" date="2022-01" db="EMBL/GenBank/DDBJ databases">
        <authorList>
            <person name="Jo J.-H."/>
            <person name="Im W.-T."/>
        </authorList>
    </citation>
    <scope>NUCLEOTIDE SEQUENCE</scope>
    <source>
        <strain evidence="7">I2-34</strain>
    </source>
</reference>
<proteinExistence type="inferred from homology"/>
<keyword evidence="5 6" id="KW-0472">Membrane</keyword>
<dbReference type="EMBL" id="JAKLTQ010000009">
    <property type="protein sequence ID" value="MCG2622837.1"/>
    <property type="molecule type" value="Genomic_DNA"/>
</dbReference>
<dbReference type="Gene3D" id="1.20.1260.100">
    <property type="entry name" value="TspO/MBR protein"/>
    <property type="match status" value="1"/>
</dbReference>
<feature type="transmembrane region" description="Helical" evidence="6">
    <location>
        <begin position="57"/>
        <end position="79"/>
    </location>
</feature>
<protein>
    <submittedName>
        <fullName evidence="7">Tryptophan-rich sensory protein</fullName>
    </submittedName>
</protein>
<organism evidence="7 8">
    <name type="scientific">Arthrobacter hankyongi</name>
    <dbReference type="NCBI Taxonomy" id="2904801"/>
    <lineage>
        <taxon>Bacteria</taxon>
        <taxon>Bacillati</taxon>
        <taxon>Actinomycetota</taxon>
        <taxon>Actinomycetes</taxon>
        <taxon>Micrococcales</taxon>
        <taxon>Micrococcaceae</taxon>
        <taxon>Arthrobacter</taxon>
    </lineage>
</organism>
<dbReference type="InterPro" id="IPR004307">
    <property type="entry name" value="TspO_MBR"/>
</dbReference>
<feature type="transmembrane region" description="Helical" evidence="6">
    <location>
        <begin position="147"/>
        <end position="172"/>
    </location>
</feature>
<dbReference type="InterPro" id="IPR038330">
    <property type="entry name" value="TspO/MBR-related_sf"/>
</dbReference>
<evidence type="ECO:0000256" key="6">
    <source>
        <dbReference type="SAM" id="Phobius"/>
    </source>
</evidence>
<dbReference type="Proteomes" id="UP001165368">
    <property type="component" value="Unassembled WGS sequence"/>
</dbReference>
<feature type="transmembrane region" description="Helical" evidence="6">
    <location>
        <begin position="209"/>
        <end position="228"/>
    </location>
</feature>
<comment type="similarity">
    <text evidence="2">Belongs to the TspO/BZRP family.</text>
</comment>
<accession>A0ABS9L8L5</accession>
<feature type="transmembrane region" description="Helical" evidence="6">
    <location>
        <begin position="234"/>
        <end position="252"/>
    </location>
</feature>
<keyword evidence="8" id="KW-1185">Reference proteome</keyword>
<name>A0ABS9L8L5_9MICC</name>
<evidence type="ECO:0000256" key="1">
    <source>
        <dbReference type="ARBA" id="ARBA00004141"/>
    </source>
</evidence>
<dbReference type="RefSeq" id="WP_237821538.1">
    <property type="nucleotide sequence ID" value="NZ_JAKLTQ010000009.1"/>
</dbReference>
<evidence type="ECO:0000256" key="3">
    <source>
        <dbReference type="ARBA" id="ARBA00022692"/>
    </source>
</evidence>
<sequence length="273" mass="28812">MSLRGAADVARQLAVTLSLAACAYTAVRGSSLSGAAPIAEAAGGAFAPGYTLLSPGYGAFLIWAPIYLGLLAYTVYQWWPAQRRSRRQRGMGWLAAAAMLLNAGWIYAAQAGQVGLTLIVILLLLAVLAAAVHVLNRYPDETRADGLLVDAPMGLYLGWILFASAANAAIWLTVQRIGFGDRTIWAVLAVAAAAAAGAATALSGRGRLSVALSLCWGLAWLMVARWAGEPQSPPVAIAAGFGMFFVLVCGLTRRSDVEHQEHLDLRHRRPVAS</sequence>
<evidence type="ECO:0000256" key="5">
    <source>
        <dbReference type="ARBA" id="ARBA00023136"/>
    </source>
</evidence>
<keyword evidence="3 6" id="KW-0812">Transmembrane</keyword>
<dbReference type="Pfam" id="PF03073">
    <property type="entry name" value="TspO_MBR"/>
    <property type="match status" value="1"/>
</dbReference>
<evidence type="ECO:0000313" key="7">
    <source>
        <dbReference type="EMBL" id="MCG2622837.1"/>
    </source>
</evidence>
<evidence type="ECO:0000313" key="8">
    <source>
        <dbReference type="Proteomes" id="UP001165368"/>
    </source>
</evidence>
<comment type="subcellular location">
    <subcellularLocation>
        <location evidence="1">Membrane</location>
        <topology evidence="1">Multi-pass membrane protein</topology>
    </subcellularLocation>
</comment>
<feature type="transmembrane region" description="Helical" evidence="6">
    <location>
        <begin position="114"/>
        <end position="135"/>
    </location>
</feature>
<gene>
    <name evidence="7" type="ORF">LVY72_13095</name>
</gene>
<dbReference type="PROSITE" id="PS51257">
    <property type="entry name" value="PROKAR_LIPOPROTEIN"/>
    <property type="match status" value="1"/>
</dbReference>
<comment type="caution">
    <text evidence="7">The sequence shown here is derived from an EMBL/GenBank/DDBJ whole genome shotgun (WGS) entry which is preliminary data.</text>
</comment>
<feature type="transmembrane region" description="Helical" evidence="6">
    <location>
        <begin position="91"/>
        <end position="108"/>
    </location>
</feature>
<evidence type="ECO:0000256" key="2">
    <source>
        <dbReference type="ARBA" id="ARBA00007524"/>
    </source>
</evidence>
<keyword evidence="4 6" id="KW-1133">Transmembrane helix</keyword>
<feature type="transmembrane region" description="Helical" evidence="6">
    <location>
        <begin position="184"/>
        <end position="202"/>
    </location>
</feature>